<dbReference type="AlphaFoldDB" id="A0A918JSI0"/>
<name>A0A918JSI0_9FLAO</name>
<dbReference type="Proteomes" id="UP000601108">
    <property type="component" value="Unassembled WGS sequence"/>
</dbReference>
<proteinExistence type="predicted"/>
<gene>
    <name evidence="1" type="ORF">GCM10007384_00860</name>
</gene>
<evidence type="ECO:0000313" key="1">
    <source>
        <dbReference type="EMBL" id="GGX02945.1"/>
    </source>
</evidence>
<dbReference type="EMBL" id="BMWS01000001">
    <property type="protein sequence ID" value="GGX02945.1"/>
    <property type="molecule type" value="Genomic_DNA"/>
</dbReference>
<reference evidence="1 2" key="1">
    <citation type="journal article" date="2014" name="Int. J. Syst. Evol. Microbiol.">
        <title>Complete genome sequence of Corynebacterium casei LMG S-19264T (=DSM 44701T), isolated from a smear-ripened cheese.</title>
        <authorList>
            <consortium name="US DOE Joint Genome Institute (JGI-PGF)"/>
            <person name="Walter F."/>
            <person name="Albersmeier A."/>
            <person name="Kalinowski J."/>
            <person name="Ruckert C."/>
        </authorList>
    </citation>
    <scope>NUCLEOTIDE SEQUENCE [LARGE SCALE GENOMIC DNA]</scope>
    <source>
        <strain evidence="1 2">KCTC 12285</strain>
    </source>
</reference>
<evidence type="ECO:0000313" key="2">
    <source>
        <dbReference type="Proteomes" id="UP000601108"/>
    </source>
</evidence>
<accession>A0A918JSI0</accession>
<keyword evidence="2" id="KW-1185">Reference proteome</keyword>
<sequence>MSDILFWSIQNQNLKVARKVSGYFYELFQEYRENWDKEQDKKNEGLIYPDLFYGVVYNTIEQSVKADKNSFKFLEARTSGLTWLLGEFRCPKISERTYVWMWRNIVLAIENNRLDLVFMHWSSAHQYFQMNLEYLTPEYDNSSRELIVTNQKLIDERANERELFLEFHYALGGLLLYKNKIKFIKKLFSYTTSQPADYYLLPIHMNQVFHMFFKFFDPNERHFPWITTKYYFPDLDGVGAQGVIKNWICQYIGILFIRQFNIHAYYTYQVPTENPILPTTTSEKRHWLDNISYFKEIIKTKVNDKELMKILNFKIDSQYLDKINNIEQEIKNDFDYAERTAVPLDEKVELYFNTVKQLLPPTFESLELINNNSKEPEKTETEVLNIVGQTNLTEKGSFTDNGIAHLNFHSFLPETTNRRIKENLSSIFYVKSNEHYYVTQEDAFKSLDNLKIKSDKHIIILFGIMNFSYYINNLNIQGLSEKDYKGIKIIHFPVSVRNVGTSLFVLKKKHLPWIGFNEIPDEHINLYELKLLNDKYKLYSTVSDLNTNNELREAIIKEGKDKDTDLEKYVYQGINFRTTLRFSKKLKLVRIQIKGYFDNGRTVNSLSDIKKF</sequence>
<comment type="caution">
    <text evidence="1">The sequence shown here is derived from an EMBL/GenBank/DDBJ whole genome shotgun (WGS) entry which is preliminary data.</text>
</comment>
<organism evidence="1 2">
    <name type="scientific">Aquimarina muelleri</name>
    <dbReference type="NCBI Taxonomy" id="279356"/>
    <lineage>
        <taxon>Bacteria</taxon>
        <taxon>Pseudomonadati</taxon>
        <taxon>Bacteroidota</taxon>
        <taxon>Flavobacteriia</taxon>
        <taxon>Flavobacteriales</taxon>
        <taxon>Flavobacteriaceae</taxon>
        <taxon>Aquimarina</taxon>
    </lineage>
</organism>
<protein>
    <submittedName>
        <fullName evidence="1">Uncharacterized protein</fullName>
    </submittedName>
</protein>